<gene>
    <name evidence="9" type="ORF">K9W45_13100</name>
</gene>
<dbReference type="GO" id="GO:0042371">
    <property type="term" value="P:vitamin K biosynthetic process"/>
    <property type="evidence" value="ECO:0007669"/>
    <property type="project" value="TreeGrafter"/>
</dbReference>
<evidence type="ECO:0000256" key="3">
    <source>
        <dbReference type="ARBA" id="ARBA00022428"/>
    </source>
</evidence>
<feature type="transmembrane region" description="Helical" evidence="8">
    <location>
        <begin position="77"/>
        <end position="97"/>
    </location>
</feature>
<evidence type="ECO:0000313" key="9">
    <source>
        <dbReference type="EMBL" id="UJG40759.1"/>
    </source>
</evidence>
<proteinExistence type="predicted"/>
<feature type="transmembrane region" description="Helical" evidence="8">
    <location>
        <begin position="187"/>
        <end position="206"/>
    </location>
</feature>
<feature type="transmembrane region" description="Helical" evidence="8">
    <location>
        <begin position="259"/>
        <end position="276"/>
    </location>
</feature>
<feature type="transmembrane region" description="Helical" evidence="8">
    <location>
        <begin position="212"/>
        <end position="231"/>
    </location>
</feature>
<dbReference type="CDD" id="cd13962">
    <property type="entry name" value="PT_UbiA_UBIAD1"/>
    <property type="match status" value="1"/>
</dbReference>
<dbReference type="PANTHER" id="PTHR13929">
    <property type="entry name" value="1,4-DIHYDROXY-2-NAPHTHOATE OCTAPRENYLTRANSFERASE"/>
    <property type="match status" value="1"/>
</dbReference>
<dbReference type="InterPro" id="IPR044878">
    <property type="entry name" value="UbiA_sf"/>
</dbReference>
<keyword evidence="6 8" id="KW-1133">Transmembrane helix</keyword>
<dbReference type="AlphaFoldDB" id="A0A9Y1BM42"/>
<dbReference type="InterPro" id="IPR000537">
    <property type="entry name" value="UbiA_prenyltransferase"/>
</dbReference>
<evidence type="ECO:0000256" key="4">
    <source>
        <dbReference type="ARBA" id="ARBA00022679"/>
    </source>
</evidence>
<keyword evidence="3" id="KW-0474">Menaquinone biosynthesis</keyword>
<dbReference type="InterPro" id="IPR026046">
    <property type="entry name" value="UBIAD1"/>
</dbReference>
<keyword evidence="4" id="KW-0808">Transferase</keyword>
<keyword evidence="7 8" id="KW-0472">Membrane</keyword>
<evidence type="ECO:0000256" key="5">
    <source>
        <dbReference type="ARBA" id="ARBA00022692"/>
    </source>
</evidence>
<name>A0A9Y1BM42_9ARCH</name>
<evidence type="ECO:0000256" key="8">
    <source>
        <dbReference type="SAM" id="Phobius"/>
    </source>
</evidence>
<organism evidence="9">
    <name type="scientific">Candidatus Heimdallarchaeum aukensis</name>
    <dbReference type="NCBI Taxonomy" id="2876573"/>
    <lineage>
        <taxon>Archaea</taxon>
        <taxon>Promethearchaeati</taxon>
        <taxon>Candidatus Heimdallarchaeota</taxon>
        <taxon>Candidatus Heimdallarchaeia (ex Rinke et al. 2021) (nom. nud.)</taxon>
        <taxon>Candidatus Heimdallarchaeales</taxon>
        <taxon>Candidatus Heimdallarchaeaceae</taxon>
        <taxon>Candidatus Heimdallarchaeum</taxon>
    </lineage>
</organism>
<evidence type="ECO:0000256" key="1">
    <source>
        <dbReference type="ARBA" id="ARBA00004651"/>
    </source>
</evidence>
<dbReference type="GO" id="GO:0009234">
    <property type="term" value="P:menaquinone biosynthetic process"/>
    <property type="evidence" value="ECO:0007669"/>
    <property type="project" value="UniProtKB-KW"/>
</dbReference>
<dbReference type="Gene3D" id="1.10.357.140">
    <property type="entry name" value="UbiA prenyltransferase"/>
    <property type="match status" value="1"/>
</dbReference>
<dbReference type="GO" id="GO:0005886">
    <property type="term" value="C:plasma membrane"/>
    <property type="evidence" value="ECO:0007669"/>
    <property type="project" value="UniProtKB-SubCell"/>
</dbReference>
<dbReference type="EMBL" id="CP084166">
    <property type="protein sequence ID" value="UJG40759.1"/>
    <property type="molecule type" value="Genomic_DNA"/>
</dbReference>
<feature type="transmembrane region" description="Helical" evidence="8">
    <location>
        <begin position="156"/>
        <end position="175"/>
    </location>
</feature>
<protein>
    <submittedName>
        <fullName evidence="9">Prenyltransferase</fullName>
    </submittedName>
</protein>
<comment type="subcellular location">
    <subcellularLocation>
        <location evidence="1">Cell membrane</location>
        <topology evidence="1">Multi-pass membrane protein</topology>
    </subcellularLocation>
</comment>
<evidence type="ECO:0000256" key="2">
    <source>
        <dbReference type="ARBA" id="ARBA00004863"/>
    </source>
</evidence>
<comment type="pathway">
    <text evidence="2">Quinol/quinone metabolism; menaquinone biosynthesis.</text>
</comment>
<dbReference type="Proteomes" id="UP001201020">
    <property type="component" value="Chromosome"/>
</dbReference>
<dbReference type="PANTHER" id="PTHR13929:SF0">
    <property type="entry name" value="UBIA PRENYLTRANSFERASE DOMAIN-CONTAINING PROTEIN 1"/>
    <property type="match status" value="1"/>
</dbReference>
<keyword evidence="5 8" id="KW-0812">Transmembrane</keyword>
<accession>A0A9Y1BM42</accession>
<feature type="transmembrane region" description="Helical" evidence="8">
    <location>
        <begin position="47"/>
        <end position="71"/>
    </location>
</feature>
<evidence type="ECO:0000256" key="6">
    <source>
        <dbReference type="ARBA" id="ARBA00022989"/>
    </source>
</evidence>
<evidence type="ECO:0000256" key="7">
    <source>
        <dbReference type="ARBA" id="ARBA00023136"/>
    </source>
</evidence>
<feature type="transmembrane region" description="Helical" evidence="8">
    <location>
        <begin position="132"/>
        <end position="150"/>
    </location>
</feature>
<dbReference type="GO" id="GO:0004659">
    <property type="term" value="F:prenyltransferase activity"/>
    <property type="evidence" value="ECO:0007669"/>
    <property type="project" value="InterPro"/>
</dbReference>
<dbReference type="Pfam" id="PF01040">
    <property type="entry name" value="UbiA"/>
    <property type="match status" value="1"/>
</dbReference>
<feature type="transmembrane region" description="Helical" evidence="8">
    <location>
        <begin position="319"/>
        <end position="346"/>
    </location>
</feature>
<reference evidence="9" key="1">
    <citation type="journal article" date="2022" name="Nat. Microbiol.">
        <title>Unique mobile elements and scalable gene flow at the prokaryote-eukaryote boundary revealed by circularized Asgard archaea genomes.</title>
        <authorList>
            <person name="Wu F."/>
            <person name="Speth D.R."/>
            <person name="Philosof A."/>
            <person name="Cremiere A."/>
            <person name="Narayanan A."/>
            <person name="Barco R.A."/>
            <person name="Connon S.A."/>
            <person name="Amend J.P."/>
            <person name="Antoshechkin I.A."/>
            <person name="Orphan V.J."/>
        </authorList>
    </citation>
    <scope>NUCLEOTIDE SEQUENCE</scope>
    <source>
        <strain evidence="9">PM71</strain>
    </source>
</reference>
<sequence>MNSKMAEEENTRKKTNKPSLLKKWSTILNSCNLPENAEMDLISKFLLIIRSCVFSMTLMSGIIGGLLALSFTKQISWLNWVLSTIGIVIAHAVNNIINDFFDLQQGVDDDEYARAMYAPHPILAGLISKRNLILLALALNLIDVGILIYFMLTVNWYVLFFALAGIFISVFYVAPPINLKKHGLGEPAVFIIWGPLMIGGTFYVTTLGQIPYWVWIATIPYALIVTTILFGKHIDKHDPDKKKGIKTLPVIIGEKNARIINIVLMGLFYVVVIVLIAFKYQGIGLILTFLSIPRYIFVTKNYLKPKPEEPPKDWPIWPLWYVGFAFHLIRLSGLTLILGLLVNIFIPSQYLWFW</sequence>